<dbReference type="Proteomes" id="UP001266305">
    <property type="component" value="Unassembled WGS sequence"/>
</dbReference>
<accession>A0ABQ9V7T8</accession>
<sequence>MSASQKNGFEYNNHICEQKRSAGLRTSWQIAPIHQVADLKQIDCSVLMAAAEQNGLCFAYLFPPFHLLSSLVTLSSENPERDPSRLRKDRVWRMSAALCGCKSQQHQESRGPTVAPTLRKRDTRQSLPRVIDRAAPVRTRFENQDKLWPYNKSREAREGISIKERSSKRKGTERAPALSSSTLPQTLTAQAGAQWNRAYRFTTALCSVIAEHKKENFRRNELITKLKIQSIE</sequence>
<proteinExistence type="predicted"/>
<evidence type="ECO:0000313" key="3">
    <source>
        <dbReference type="Proteomes" id="UP001266305"/>
    </source>
</evidence>
<protein>
    <submittedName>
        <fullName evidence="2">Uncharacterized protein</fullName>
    </submittedName>
</protein>
<dbReference type="EMBL" id="JASSZA010000007">
    <property type="protein sequence ID" value="KAK2105424.1"/>
    <property type="molecule type" value="Genomic_DNA"/>
</dbReference>
<feature type="region of interest" description="Disordered" evidence="1">
    <location>
        <begin position="159"/>
        <end position="184"/>
    </location>
</feature>
<evidence type="ECO:0000313" key="2">
    <source>
        <dbReference type="EMBL" id="KAK2105424.1"/>
    </source>
</evidence>
<name>A0ABQ9V7T8_SAGOE</name>
<gene>
    <name evidence="2" type="ORF">P7K49_014938</name>
</gene>
<evidence type="ECO:0000256" key="1">
    <source>
        <dbReference type="SAM" id="MobiDB-lite"/>
    </source>
</evidence>
<keyword evidence="3" id="KW-1185">Reference proteome</keyword>
<reference evidence="2 3" key="1">
    <citation type="submission" date="2023-05" db="EMBL/GenBank/DDBJ databases">
        <title>B98-5 Cell Line De Novo Hybrid Assembly: An Optical Mapping Approach.</title>
        <authorList>
            <person name="Kananen K."/>
            <person name="Auerbach J.A."/>
            <person name="Kautto E."/>
            <person name="Blachly J.S."/>
        </authorList>
    </citation>
    <scope>NUCLEOTIDE SEQUENCE [LARGE SCALE GENOMIC DNA]</scope>
    <source>
        <strain evidence="2">B95-8</strain>
        <tissue evidence="2">Cell line</tissue>
    </source>
</reference>
<comment type="caution">
    <text evidence="2">The sequence shown here is derived from an EMBL/GenBank/DDBJ whole genome shotgun (WGS) entry which is preliminary data.</text>
</comment>
<organism evidence="2 3">
    <name type="scientific">Saguinus oedipus</name>
    <name type="common">Cotton-top tamarin</name>
    <name type="synonym">Oedipomidas oedipus</name>
    <dbReference type="NCBI Taxonomy" id="9490"/>
    <lineage>
        <taxon>Eukaryota</taxon>
        <taxon>Metazoa</taxon>
        <taxon>Chordata</taxon>
        <taxon>Craniata</taxon>
        <taxon>Vertebrata</taxon>
        <taxon>Euteleostomi</taxon>
        <taxon>Mammalia</taxon>
        <taxon>Eutheria</taxon>
        <taxon>Euarchontoglires</taxon>
        <taxon>Primates</taxon>
        <taxon>Haplorrhini</taxon>
        <taxon>Platyrrhini</taxon>
        <taxon>Cebidae</taxon>
        <taxon>Callitrichinae</taxon>
        <taxon>Saguinus</taxon>
    </lineage>
</organism>
<feature type="compositionally biased region" description="Basic and acidic residues" evidence="1">
    <location>
        <begin position="159"/>
        <end position="173"/>
    </location>
</feature>